<dbReference type="Proteomes" id="UP000095347">
    <property type="component" value="Unassembled WGS sequence"/>
</dbReference>
<dbReference type="SUPFAM" id="SSF47413">
    <property type="entry name" value="lambda repressor-like DNA-binding domains"/>
    <property type="match status" value="1"/>
</dbReference>
<dbReference type="SMART" id="SM00530">
    <property type="entry name" value="HTH_XRE"/>
    <property type="match status" value="1"/>
</dbReference>
<dbReference type="GO" id="GO:0003677">
    <property type="term" value="F:DNA binding"/>
    <property type="evidence" value="ECO:0007669"/>
    <property type="project" value="UniProtKB-KW"/>
</dbReference>
<dbReference type="Pfam" id="PF01381">
    <property type="entry name" value="HTH_3"/>
    <property type="match status" value="1"/>
</dbReference>
<evidence type="ECO:0000256" key="1">
    <source>
        <dbReference type="ARBA" id="ARBA00023125"/>
    </source>
</evidence>
<dbReference type="PANTHER" id="PTHR46797">
    <property type="entry name" value="HTH-TYPE TRANSCRIPTIONAL REGULATOR"/>
    <property type="match status" value="1"/>
</dbReference>
<sequence>MSQDINIGARLRQVRRSQGMSQRDLAERSGVTNAMISLIENNRTNPSVGMLKRILDGVPLSLSNFFALADEAPHQVFFQADELTEIADGRISYLQVGTGRAGQSLQILRERYSPGADTGKAMLRHDSQEGGVIIRGRLEVTVGKQKRILGPGDAYYFESRIAHRFRNVSDDECEVVSACTPPSF</sequence>
<dbReference type="CDD" id="cd00093">
    <property type="entry name" value="HTH_XRE"/>
    <property type="match status" value="1"/>
</dbReference>
<comment type="caution">
    <text evidence="3">The sequence shown here is derived from an EMBL/GenBank/DDBJ whole genome shotgun (WGS) entry which is preliminary data.</text>
</comment>
<dbReference type="Pfam" id="PF07883">
    <property type="entry name" value="Cupin_2"/>
    <property type="match status" value="1"/>
</dbReference>
<dbReference type="GO" id="GO:0003700">
    <property type="term" value="F:DNA-binding transcription factor activity"/>
    <property type="evidence" value="ECO:0007669"/>
    <property type="project" value="TreeGrafter"/>
</dbReference>
<dbReference type="EMBL" id="MCGG01000029">
    <property type="protein sequence ID" value="OEJ66755.1"/>
    <property type="molecule type" value="Genomic_DNA"/>
</dbReference>
<dbReference type="CDD" id="cd02209">
    <property type="entry name" value="cupin_XRE_C"/>
    <property type="match status" value="1"/>
</dbReference>
<name>A0A1E5Q742_9PROT</name>
<reference evidence="4" key="1">
    <citation type="submission" date="2016-07" db="EMBL/GenBank/DDBJ databases">
        <authorList>
            <person name="Florea S."/>
            <person name="Webb J.S."/>
            <person name="Jaromczyk J."/>
            <person name="Schardl C.L."/>
        </authorList>
    </citation>
    <scope>NUCLEOTIDE SEQUENCE [LARGE SCALE GENOMIC DNA]</scope>
    <source>
        <strain evidence="4">MV-1</strain>
    </source>
</reference>
<proteinExistence type="predicted"/>
<accession>A0A1E5Q742</accession>
<protein>
    <submittedName>
        <fullName evidence="3">Aldehyde dehydrogenase</fullName>
    </submittedName>
</protein>
<dbReference type="AlphaFoldDB" id="A0A1E5Q742"/>
<dbReference type="STRING" id="28181.BEN30_11595"/>
<dbReference type="InterPro" id="IPR050807">
    <property type="entry name" value="TransReg_Diox_bact_type"/>
</dbReference>
<dbReference type="OrthoDB" id="9814751at2"/>
<dbReference type="SUPFAM" id="SSF51182">
    <property type="entry name" value="RmlC-like cupins"/>
    <property type="match status" value="1"/>
</dbReference>
<dbReference type="RefSeq" id="WP_069958276.1">
    <property type="nucleotide sequence ID" value="NZ_MCGG01000029.1"/>
</dbReference>
<evidence type="ECO:0000313" key="3">
    <source>
        <dbReference type="EMBL" id="OEJ66755.1"/>
    </source>
</evidence>
<dbReference type="InterPro" id="IPR014710">
    <property type="entry name" value="RmlC-like_jellyroll"/>
</dbReference>
<dbReference type="PANTHER" id="PTHR46797:SF11">
    <property type="entry name" value="HTH-TYPE TRANSCRIPTIONAL REGULATOR PUUR"/>
    <property type="match status" value="1"/>
</dbReference>
<dbReference type="InterPro" id="IPR013096">
    <property type="entry name" value="Cupin_2"/>
</dbReference>
<dbReference type="GO" id="GO:0005829">
    <property type="term" value="C:cytosol"/>
    <property type="evidence" value="ECO:0007669"/>
    <property type="project" value="TreeGrafter"/>
</dbReference>
<dbReference type="InterPro" id="IPR011051">
    <property type="entry name" value="RmlC_Cupin_sf"/>
</dbReference>
<organism evidence="3 4">
    <name type="scientific">Magnetovibrio blakemorei</name>
    <dbReference type="NCBI Taxonomy" id="28181"/>
    <lineage>
        <taxon>Bacteria</taxon>
        <taxon>Pseudomonadati</taxon>
        <taxon>Pseudomonadota</taxon>
        <taxon>Alphaproteobacteria</taxon>
        <taxon>Rhodospirillales</taxon>
        <taxon>Magnetovibrionaceae</taxon>
        <taxon>Magnetovibrio</taxon>
    </lineage>
</organism>
<dbReference type="PROSITE" id="PS50943">
    <property type="entry name" value="HTH_CROC1"/>
    <property type="match status" value="1"/>
</dbReference>
<feature type="domain" description="HTH cro/C1-type" evidence="2">
    <location>
        <begin position="11"/>
        <end position="65"/>
    </location>
</feature>
<keyword evidence="4" id="KW-1185">Reference proteome</keyword>
<keyword evidence="1" id="KW-0238">DNA-binding</keyword>
<evidence type="ECO:0000259" key="2">
    <source>
        <dbReference type="PROSITE" id="PS50943"/>
    </source>
</evidence>
<evidence type="ECO:0000313" key="4">
    <source>
        <dbReference type="Proteomes" id="UP000095347"/>
    </source>
</evidence>
<gene>
    <name evidence="3" type="ORF">BEN30_11595</name>
</gene>
<dbReference type="InterPro" id="IPR001387">
    <property type="entry name" value="Cro/C1-type_HTH"/>
</dbReference>
<dbReference type="Gene3D" id="1.10.260.40">
    <property type="entry name" value="lambda repressor-like DNA-binding domains"/>
    <property type="match status" value="1"/>
</dbReference>
<dbReference type="Gene3D" id="2.60.120.10">
    <property type="entry name" value="Jelly Rolls"/>
    <property type="match status" value="1"/>
</dbReference>
<dbReference type="InterPro" id="IPR010982">
    <property type="entry name" value="Lambda_DNA-bd_dom_sf"/>
</dbReference>